<protein>
    <recommendedName>
        <fullName evidence="3">Lipoprotein</fullName>
    </recommendedName>
</protein>
<evidence type="ECO:0008006" key="3">
    <source>
        <dbReference type="Google" id="ProtNLM"/>
    </source>
</evidence>
<reference evidence="2" key="1">
    <citation type="submission" date="2019-08" db="EMBL/GenBank/DDBJ databases">
        <authorList>
            <person name="Busch A."/>
        </authorList>
    </citation>
    <scope>NUCLEOTIDE SEQUENCE</scope>
    <source>
        <strain evidence="2">15T0085</strain>
        <strain evidence="1">17T1429</strain>
    </source>
</reference>
<dbReference type="KEGG" id="ftz:CH68_337"/>
<dbReference type="PROSITE" id="PS51257">
    <property type="entry name" value="PROKAR_LIPOPROTEIN"/>
    <property type="match status" value="1"/>
</dbReference>
<name>A0A0B3VF14_FRATU</name>
<reference evidence="2" key="2">
    <citation type="submission" date="2020-02" db="EMBL/GenBank/DDBJ databases">
        <title>Using affinity propagation clustering for identifying bacterial clades and subclades with whole-genome sequences of Francisella tularensis.</title>
        <authorList>
            <person name="Homeier-Bachmann T."/>
            <person name="Abdel-Glil M.Y."/>
            <person name="Hackbart A."/>
            <person name="Hotzel H."/>
            <person name="Tomaso H."/>
        </authorList>
    </citation>
    <scope>NUCLEOTIDE SEQUENCE</scope>
    <source>
        <strain evidence="2">15T0085</strain>
        <strain evidence="1">17T1429</strain>
    </source>
</reference>
<dbReference type="AlphaFoldDB" id="A0A0B3VF14"/>
<dbReference type="HOGENOM" id="CLU_2568897_0_0_6"/>
<dbReference type="KEGG" id="ftc:DA46_391"/>
<dbReference type="KEGG" id="ftv:CH67_603"/>
<proteinExistence type="predicted"/>
<comment type="caution">
    <text evidence="2">The sequence shown here is derived from an EMBL/GenBank/DDBJ whole genome shotgun (WGS) entry which is preliminary data.</text>
</comment>
<sequence>MTLNNKLTTMLLTLSTVLISSCGTTSQEDISILEQANNTYSQEKKVTSQGTEFISNDTYTFNKQENVTSSTSGGGISFGIS</sequence>
<evidence type="ECO:0000313" key="2">
    <source>
        <dbReference type="EMBL" id="NDS68642.1"/>
    </source>
</evidence>
<dbReference type="RefSeq" id="WP_003014503.1">
    <property type="nucleotide sequence ID" value="NZ_CP009693.1"/>
</dbReference>
<evidence type="ECO:0000313" key="1">
    <source>
        <dbReference type="EMBL" id="NDR89085.1"/>
    </source>
</evidence>
<gene>
    <name evidence="2" type="ORF">FWI86_06285</name>
    <name evidence="1" type="ORF">FWJ04_05400</name>
</gene>
<dbReference type="EMBL" id="JAAGJP010000039">
    <property type="protein sequence ID" value="NDS68642.1"/>
    <property type="molecule type" value="Genomic_DNA"/>
</dbReference>
<accession>A0A0B3VF14</accession>
<dbReference type="EMBL" id="JAAGKH010000036">
    <property type="protein sequence ID" value="NDR89085.1"/>
    <property type="molecule type" value="Genomic_DNA"/>
</dbReference>
<organism evidence="2">
    <name type="scientific">Francisella tularensis subsp. holarctica</name>
    <dbReference type="NCBI Taxonomy" id="119857"/>
    <lineage>
        <taxon>Bacteria</taxon>
        <taxon>Pseudomonadati</taxon>
        <taxon>Pseudomonadota</taxon>
        <taxon>Gammaproteobacteria</taxon>
        <taxon>Thiotrichales</taxon>
        <taxon>Francisellaceae</taxon>
        <taxon>Francisella</taxon>
    </lineage>
</organism>